<evidence type="ECO:0000313" key="9">
    <source>
        <dbReference type="Proteomes" id="UP000025227"/>
    </source>
</evidence>
<dbReference type="OMA" id="TRGNDIE"/>
<evidence type="ECO:0000313" key="10">
    <source>
        <dbReference type="WBParaSite" id="HCON_00166875-00001"/>
    </source>
</evidence>
<protein>
    <recommendedName>
        <fullName evidence="8">Protein Wnt</fullName>
    </recommendedName>
</protein>
<keyword evidence="9" id="KW-1185">Reference proteome</keyword>
<evidence type="ECO:0000256" key="8">
    <source>
        <dbReference type="RuleBase" id="RU003500"/>
    </source>
</evidence>
<organism evidence="9 10">
    <name type="scientific">Haemonchus contortus</name>
    <name type="common">Barber pole worm</name>
    <dbReference type="NCBI Taxonomy" id="6289"/>
    <lineage>
        <taxon>Eukaryota</taxon>
        <taxon>Metazoa</taxon>
        <taxon>Ecdysozoa</taxon>
        <taxon>Nematoda</taxon>
        <taxon>Chromadorea</taxon>
        <taxon>Rhabditida</taxon>
        <taxon>Rhabditina</taxon>
        <taxon>Rhabditomorpha</taxon>
        <taxon>Strongyloidea</taxon>
        <taxon>Trichostrongylidae</taxon>
        <taxon>Haemonchus</taxon>
    </lineage>
</organism>
<evidence type="ECO:0000256" key="3">
    <source>
        <dbReference type="ARBA" id="ARBA00022473"/>
    </source>
</evidence>
<dbReference type="PANTHER" id="PTHR12027">
    <property type="entry name" value="WNT RELATED"/>
    <property type="match status" value="1"/>
</dbReference>
<keyword evidence="3 8" id="KW-0217">Developmental protein</keyword>
<comment type="function">
    <text evidence="8">Ligand for members of the frizzled family of seven transmembrane receptors.</text>
</comment>
<keyword evidence="6 8" id="KW-0879">Wnt signaling pathway</keyword>
<evidence type="ECO:0000256" key="4">
    <source>
        <dbReference type="ARBA" id="ARBA00022525"/>
    </source>
</evidence>
<keyword evidence="7" id="KW-1015">Disulfide bond</keyword>
<evidence type="ECO:0000256" key="7">
    <source>
        <dbReference type="ARBA" id="ARBA00023157"/>
    </source>
</evidence>
<reference evidence="10" key="1">
    <citation type="submission" date="2020-12" db="UniProtKB">
        <authorList>
            <consortium name="WormBaseParasite"/>
        </authorList>
    </citation>
    <scope>IDENTIFICATION</scope>
    <source>
        <strain evidence="10">MHco3</strain>
    </source>
</reference>
<evidence type="ECO:0000256" key="5">
    <source>
        <dbReference type="ARBA" id="ARBA00022530"/>
    </source>
</evidence>
<dbReference type="GO" id="GO:0005109">
    <property type="term" value="F:frizzled binding"/>
    <property type="evidence" value="ECO:0007669"/>
    <property type="project" value="TreeGrafter"/>
</dbReference>
<evidence type="ECO:0000256" key="2">
    <source>
        <dbReference type="ARBA" id="ARBA00005683"/>
    </source>
</evidence>
<proteinExistence type="inferred from homology"/>
<name>A0A7I4Z0S7_HAECO</name>
<keyword evidence="5" id="KW-0272">Extracellular matrix</keyword>
<sequence length="294" mass="33628">MNSGKSYHKISCNMTPDGTVWLIYLIIKTITAVREPEWWKLYHMKYGSKEMKTLLSPFLYRQLLREPKLSFILHEALKQSIPHFCKKIAVSSALCRIRGIHPSKPLFRHTLDSKPAALLLALTTATLVKHISEACATGRLRRCACDSRMSSPFRPLSGYRWTMCSNSTGSHNVNYAKALSRKLIDNQYRCCPFRQTRRIILHNIAVGRRVVSTNVKCGQPDKTGRGICVARASEWITIQRRLRISYIRSMGQTRGNDIELTTKCQGIMKSDSRLRGARRPQLVYIDYTAPLQIV</sequence>
<comment type="similarity">
    <text evidence="2 8">Belongs to the Wnt family.</text>
</comment>
<dbReference type="InterPro" id="IPR005817">
    <property type="entry name" value="Wnt"/>
</dbReference>
<evidence type="ECO:0000256" key="1">
    <source>
        <dbReference type="ARBA" id="ARBA00004498"/>
    </source>
</evidence>
<dbReference type="Proteomes" id="UP000025227">
    <property type="component" value="Unplaced"/>
</dbReference>
<dbReference type="GO" id="GO:0030182">
    <property type="term" value="P:neuron differentiation"/>
    <property type="evidence" value="ECO:0007669"/>
    <property type="project" value="TreeGrafter"/>
</dbReference>
<dbReference type="PANTHER" id="PTHR12027:SF102">
    <property type="entry name" value="PROTEIN WNT"/>
    <property type="match status" value="1"/>
</dbReference>
<dbReference type="AlphaFoldDB" id="A0A7I4Z0S7"/>
<dbReference type="GO" id="GO:0005615">
    <property type="term" value="C:extracellular space"/>
    <property type="evidence" value="ECO:0007669"/>
    <property type="project" value="TreeGrafter"/>
</dbReference>
<dbReference type="OrthoDB" id="5945655at2759"/>
<dbReference type="WBParaSite" id="HCON_00166875-00001">
    <property type="protein sequence ID" value="HCON_00166875-00001"/>
    <property type="gene ID" value="HCON_00166875"/>
</dbReference>
<accession>A0A7I4Z0S7</accession>
<dbReference type="GO" id="GO:0045165">
    <property type="term" value="P:cell fate commitment"/>
    <property type="evidence" value="ECO:0007669"/>
    <property type="project" value="TreeGrafter"/>
</dbReference>
<dbReference type="Pfam" id="PF00110">
    <property type="entry name" value="wnt"/>
    <property type="match status" value="1"/>
</dbReference>
<comment type="subcellular location">
    <subcellularLocation>
        <location evidence="1 8">Secreted</location>
        <location evidence="1 8">Extracellular space</location>
        <location evidence="1 8">Extracellular matrix</location>
    </subcellularLocation>
</comment>
<dbReference type="GO" id="GO:0005125">
    <property type="term" value="F:cytokine activity"/>
    <property type="evidence" value="ECO:0007669"/>
    <property type="project" value="TreeGrafter"/>
</dbReference>
<dbReference type="SMART" id="SM00097">
    <property type="entry name" value="WNT1"/>
    <property type="match status" value="1"/>
</dbReference>
<dbReference type="GO" id="GO:0060070">
    <property type="term" value="P:canonical Wnt signaling pathway"/>
    <property type="evidence" value="ECO:0007669"/>
    <property type="project" value="TreeGrafter"/>
</dbReference>
<keyword evidence="4" id="KW-0964">Secreted</keyword>
<evidence type="ECO:0000256" key="6">
    <source>
        <dbReference type="ARBA" id="ARBA00022687"/>
    </source>
</evidence>